<dbReference type="RefSeq" id="WP_145365322.1">
    <property type="nucleotide sequence ID" value="NZ_CP036268.1"/>
</dbReference>
<dbReference type="KEGG" id="svp:Pan189_35630"/>
<reference evidence="2 3" key="1">
    <citation type="submission" date="2019-02" db="EMBL/GenBank/DDBJ databases">
        <title>Deep-cultivation of Planctomycetes and their phenomic and genomic characterization uncovers novel biology.</title>
        <authorList>
            <person name="Wiegand S."/>
            <person name="Jogler M."/>
            <person name="Boedeker C."/>
            <person name="Pinto D."/>
            <person name="Vollmers J."/>
            <person name="Rivas-Marin E."/>
            <person name="Kohn T."/>
            <person name="Peeters S.H."/>
            <person name="Heuer A."/>
            <person name="Rast P."/>
            <person name="Oberbeckmann S."/>
            <person name="Bunk B."/>
            <person name="Jeske O."/>
            <person name="Meyerdierks A."/>
            <person name="Storesund J.E."/>
            <person name="Kallscheuer N."/>
            <person name="Luecker S."/>
            <person name="Lage O.M."/>
            <person name="Pohl T."/>
            <person name="Merkel B.J."/>
            <person name="Hornburger P."/>
            <person name="Mueller R.-W."/>
            <person name="Bruemmer F."/>
            <person name="Labrenz M."/>
            <person name="Spormann A.M."/>
            <person name="Op den Camp H."/>
            <person name="Overmann J."/>
            <person name="Amann R."/>
            <person name="Jetten M.S.M."/>
            <person name="Mascher T."/>
            <person name="Medema M.H."/>
            <person name="Devos D.P."/>
            <person name="Kaster A.-K."/>
            <person name="Ovreas L."/>
            <person name="Rohde M."/>
            <person name="Galperin M.Y."/>
            <person name="Jogler C."/>
        </authorList>
    </citation>
    <scope>NUCLEOTIDE SEQUENCE [LARGE SCALE GENOMIC DNA]</scope>
    <source>
        <strain evidence="2 3">Pan189</strain>
    </source>
</reference>
<evidence type="ECO:0000313" key="3">
    <source>
        <dbReference type="Proteomes" id="UP000317318"/>
    </source>
</evidence>
<dbReference type="GO" id="GO:0008803">
    <property type="term" value="F:bis(5'-nucleosyl)-tetraphosphatase (symmetrical) activity"/>
    <property type="evidence" value="ECO:0007669"/>
    <property type="project" value="TreeGrafter"/>
</dbReference>
<proteinExistence type="predicted"/>
<dbReference type="GO" id="GO:0110154">
    <property type="term" value="P:RNA decapping"/>
    <property type="evidence" value="ECO:0007669"/>
    <property type="project" value="TreeGrafter"/>
</dbReference>
<gene>
    <name evidence="2" type="ORF">Pan189_35630</name>
</gene>
<dbReference type="GO" id="GO:0005737">
    <property type="term" value="C:cytoplasm"/>
    <property type="evidence" value="ECO:0007669"/>
    <property type="project" value="TreeGrafter"/>
</dbReference>
<organism evidence="2 3">
    <name type="scientific">Stratiformator vulcanicus</name>
    <dbReference type="NCBI Taxonomy" id="2527980"/>
    <lineage>
        <taxon>Bacteria</taxon>
        <taxon>Pseudomonadati</taxon>
        <taxon>Planctomycetota</taxon>
        <taxon>Planctomycetia</taxon>
        <taxon>Planctomycetales</taxon>
        <taxon>Planctomycetaceae</taxon>
        <taxon>Stratiformator</taxon>
    </lineage>
</organism>
<name>A0A517R5N0_9PLAN</name>
<dbReference type="Proteomes" id="UP000317318">
    <property type="component" value="Chromosome"/>
</dbReference>
<accession>A0A517R5N0</accession>
<evidence type="ECO:0000259" key="1">
    <source>
        <dbReference type="Pfam" id="PF00149"/>
    </source>
</evidence>
<dbReference type="GO" id="GO:0016791">
    <property type="term" value="F:phosphatase activity"/>
    <property type="evidence" value="ECO:0007669"/>
    <property type="project" value="TreeGrafter"/>
</dbReference>
<dbReference type="InterPro" id="IPR050126">
    <property type="entry name" value="Ap4A_hydrolase"/>
</dbReference>
<dbReference type="EMBL" id="CP036268">
    <property type="protein sequence ID" value="QDT39160.1"/>
    <property type="molecule type" value="Genomic_DNA"/>
</dbReference>
<dbReference type="PANTHER" id="PTHR42850">
    <property type="entry name" value="METALLOPHOSPHOESTERASE"/>
    <property type="match status" value="1"/>
</dbReference>
<dbReference type="InterPro" id="IPR004843">
    <property type="entry name" value="Calcineurin-like_PHP"/>
</dbReference>
<dbReference type="PANTHER" id="PTHR42850:SF4">
    <property type="entry name" value="ZINC-DEPENDENT ENDOPOLYPHOSPHATASE"/>
    <property type="match status" value="1"/>
</dbReference>
<dbReference type="OrthoDB" id="384253at2"/>
<dbReference type="SUPFAM" id="SSF56300">
    <property type="entry name" value="Metallo-dependent phosphatases"/>
    <property type="match status" value="1"/>
</dbReference>
<dbReference type="Gene3D" id="3.60.21.10">
    <property type="match status" value="1"/>
</dbReference>
<dbReference type="InterPro" id="IPR029052">
    <property type="entry name" value="Metallo-depent_PP-like"/>
</dbReference>
<dbReference type="Pfam" id="PF00149">
    <property type="entry name" value="Metallophos"/>
    <property type="match status" value="1"/>
</dbReference>
<dbReference type="AlphaFoldDB" id="A0A517R5N0"/>
<evidence type="ECO:0000313" key="2">
    <source>
        <dbReference type="EMBL" id="QDT39160.1"/>
    </source>
</evidence>
<feature type="domain" description="Calcineurin-like phosphoesterase" evidence="1">
    <location>
        <begin position="4"/>
        <end position="112"/>
    </location>
</feature>
<protein>
    <submittedName>
        <fullName evidence="2">Diadenosine tetraphosphatase</fullName>
    </submittedName>
</protein>
<keyword evidence="3" id="KW-1185">Reference proteome</keyword>
<sequence length="230" mass="25477">MPGRTIAIGDVHGFDQPLETLIDRLDLGADDFVVQLGDICDRGPNTRRCIDLLRELSEHCRVAIVLGNHDEMMLTACGRIDGHGGDYWHEVGGAETISSYGSSTKDVSPAHLDYLMQARPYVETDSHLFVHANWEFDIPGASQPAVMLRWQKIDGAEPALPDGRRIVCGHTAQKSKRPLMWPGWVCIDTRVYAEDGRLTALDVDSDLVYQVGTKGRVFDPVPLDEIALEP</sequence>